<proteinExistence type="predicted"/>
<dbReference type="PANTHER" id="PTHR42933:SF3">
    <property type="entry name" value="TYPE I RESTRICTION ENZYME MJAVIII METHYLASE SUBUNIT"/>
    <property type="match status" value="1"/>
</dbReference>
<keyword evidence="2 8" id="KW-0489">Methyltransferase</keyword>
<sequence length="582" mass="67277">MARFLTEDEVKDLARQTLGLKNTRNAISGVGQHTTFNKLDDKLGKLNIWKGISDQPDGWYFPKKISEPALILEAKNSDTKLGKKEKDELKKNMRIALKGYKDVIGLLYNSKDLLVFKNKGKSIFEIKLANELQSKEYYLKVFTQDEIDKNKIYTLTKSINEILHFQFGIKNLYHRMIFTACALVAKRYSNIKILQKGMDFDLMRHSILNTISKSLESDKKQNQKIDLLAEVYSEIKMNSQGSQEDIDRFIECIDEISNSINSDNWNGEDVMGIFFNEFNRYKPKSESGQVFTPEHITSLMYRLIDVNKDSVVFDGACGSGGFLTKAMGYMLKEAGDLDSKKARAIKREQLYGIEFDREIYALACANMLIHKDGKSNFEQLDTRTEEASKWIRSISFKEKKIIDEDDNVEVSEILTKHPITKVLMNPPFERKYGCLKIINNVLSNVPIGTQAAIILPDFKLEKDSKSLVRKIFKKNTLTHIIKLPEETFREGVNTSIFLFEVGKPHYEKPIKTFWIKEDGLETVKNQGRQDIYGKWQQIEDFWVELIKGENSDQELLDALCVEVYPDFEKMKGFSYPKEKRKF</sequence>
<evidence type="ECO:0000313" key="9">
    <source>
        <dbReference type="Proteomes" id="UP000522720"/>
    </source>
</evidence>
<dbReference type="PRINTS" id="PR00507">
    <property type="entry name" value="N12N6MTFRASE"/>
</dbReference>
<evidence type="ECO:0000256" key="1">
    <source>
        <dbReference type="ARBA" id="ARBA00011900"/>
    </source>
</evidence>
<keyword evidence="9" id="KW-1185">Reference proteome</keyword>
<accession>A0A7X6S0Z9</accession>
<dbReference type="GO" id="GO:0003677">
    <property type="term" value="F:DNA binding"/>
    <property type="evidence" value="ECO:0007669"/>
    <property type="project" value="InterPro"/>
</dbReference>
<dbReference type="Proteomes" id="UP000522720">
    <property type="component" value="Unassembled WGS sequence"/>
</dbReference>
<evidence type="ECO:0000256" key="6">
    <source>
        <dbReference type="ARBA" id="ARBA00047942"/>
    </source>
</evidence>
<dbReference type="GO" id="GO:0009307">
    <property type="term" value="P:DNA restriction-modification system"/>
    <property type="evidence" value="ECO:0007669"/>
    <property type="project" value="UniProtKB-KW"/>
</dbReference>
<evidence type="ECO:0000256" key="5">
    <source>
        <dbReference type="ARBA" id="ARBA00022747"/>
    </source>
</evidence>
<reference evidence="8 9" key="1">
    <citation type="submission" date="2020-04" db="EMBL/GenBank/DDBJ databases">
        <title>MicrobeNet Type strains.</title>
        <authorList>
            <person name="Nicholson A.C."/>
        </authorList>
    </citation>
    <scope>NUCLEOTIDE SEQUENCE [LARGE SCALE GENOMIC DNA]</scope>
    <source>
        <strain evidence="8 9">CCUG 69612</strain>
    </source>
</reference>
<keyword evidence="5" id="KW-0680">Restriction system</keyword>
<dbReference type="GO" id="GO:0008170">
    <property type="term" value="F:N-methyltransferase activity"/>
    <property type="evidence" value="ECO:0007669"/>
    <property type="project" value="InterPro"/>
</dbReference>
<dbReference type="RefSeq" id="WP_168548600.1">
    <property type="nucleotide sequence ID" value="NZ_JAAXPR010000003.1"/>
</dbReference>
<dbReference type="EC" id="2.1.1.72" evidence="1"/>
<keyword evidence="3 8" id="KW-0808">Transferase</keyword>
<dbReference type="GO" id="GO:0009007">
    <property type="term" value="F:site-specific DNA-methyltransferase (adenine-specific) activity"/>
    <property type="evidence" value="ECO:0007669"/>
    <property type="project" value="UniProtKB-EC"/>
</dbReference>
<organism evidence="8 9">
    <name type="scientific">Streptococcus ovuberis</name>
    <dbReference type="NCBI Taxonomy" id="1936207"/>
    <lineage>
        <taxon>Bacteria</taxon>
        <taxon>Bacillati</taxon>
        <taxon>Bacillota</taxon>
        <taxon>Bacilli</taxon>
        <taxon>Lactobacillales</taxon>
        <taxon>Streptococcaceae</taxon>
        <taxon>Streptococcus</taxon>
    </lineage>
</organism>
<evidence type="ECO:0000256" key="3">
    <source>
        <dbReference type="ARBA" id="ARBA00022679"/>
    </source>
</evidence>
<dbReference type="SUPFAM" id="SSF53335">
    <property type="entry name" value="S-adenosyl-L-methionine-dependent methyltransferases"/>
    <property type="match status" value="1"/>
</dbReference>
<protein>
    <recommendedName>
        <fullName evidence="1">site-specific DNA-methyltransferase (adenine-specific)</fullName>
        <ecNumber evidence="1">2.1.1.72</ecNumber>
    </recommendedName>
</protein>
<comment type="catalytic activity">
    <reaction evidence="6">
        <text>a 2'-deoxyadenosine in DNA + S-adenosyl-L-methionine = an N(6)-methyl-2'-deoxyadenosine in DNA + S-adenosyl-L-homocysteine + H(+)</text>
        <dbReference type="Rhea" id="RHEA:15197"/>
        <dbReference type="Rhea" id="RHEA-COMP:12418"/>
        <dbReference type="Rhea" id="RHEA-COMP:12419"/>
        <dbReference type="ChEBI" id="CHEBI:15378"/>
        <dbReference type="ChEBI" id="CHEBI:57856"/>
        <dbReference type="ChEBI" id="CHEBI:59789"/>
        <dbReference type="ChEBI" id="CHEBI:90615"/>
        <dbReference type="ChEBI" id="CHEBI:90616"/>
        <dbReference type="EC" id="2.1.1.72"/>
    </reaction>
</comment>
<dbReference type="InterPro" id="IPR003356">
    <property type="entry name" value="DNA_methylase_A-5"/>
</dbReference>
<evidence type="ECO:0000259" key="7">
    <source>
        <dbReference type="Pfam" id="PF02384"/>
    </source>
</evidence>
<evidence type="ECO:0000313" key="8">
    <source>
        <dbReference type="EMBL" id="NKZ19850.1"/>
    </source>
</evidence>
<dbReference type="Gene3D" id="3.40.50.150">
    <property type="entry name" value="Vaccinia Virus protein VP39"/>
    <property type="match status" value="1"/>
</dbReference>
<evidence type="ECO:0000256" key="4">
    <source>
        <dbReference type="ARBA" id="ARBA00022691"/>
    </source>
</evidence>
<feature type="domain" description="DNA methylase adenine-specific" evidence="7">
    <location>
        <begin position="275"/>
        <end position="524"/>
    </location>
</feature>
<name>A0A7X6S0Z9_9STRE</name>
<dbReference type="AlphaFoldDB" id="A0A7X6S0Z9"/>
<dbReference type="PANTHER" id="PTHR42933">
    <property type="entry name" value="SLR6095 PROTEIN"/>
    <property type="match status" value="1"/>
</dbReference>
<dbReference type="GO" id="GO:0032259">
    <property type="term" value="P:methylation"/>
    <property type="evidence" value="ECO:0007669"/>
    <property type="project" value="UniProtKB-KW"/>
</dbReference>
<dbReference type="Pfam" id="PF02384">
    <property type="entry name" value="N6_Mtase"/>
    <property type="match status" value="1"/>
</dbReference>
<evidence type="ECO:0000256" key="2">
    <source>
        <dbReference type="ARBA" id="ARBA00022603"/>
    </source>
</evidence>
<keyword evidence="4" id="KW-0949">S-adenosyl-L-methionine</keyword>
<dbReference type="EMBL" id="JAAXPR010000003">
    <property type="protein sequence ID" value="NKZ19850.1"/>
    <property type="molecule type" value="Genomic_DNA"/>
</dbReference>
<dbReference type="InterPro" id="IPR051537">
    <property type="entry name" value="DNA_Adenine_Mtase"/>
</dbReference>
<comment type="caution">
    <text evidence="8">The sequence shown here is derived from an EMBL/GenBank/DDBJ whole genome shotgun (WGS) entry which is preliminary data.</text>
</comment>
<dbReference type="InterPro" id="IPR029063">
    <property type="entry name" value="SAM-dependent_MTases_sf"/>
</dbReference>
<gene>
    <name evidence="8" type="ORF">HF992_03150</name>
</gene>